<dbReference type="EMBL" id="CP063849">
    <property type="protein sequence ID" value="QOY86763.1"/>
    <property type="molecule type" value="Genomic_DNA"/>
</dbReference>
<name>A0A7S7NNA2_PALFE</name>
<feature type="transmembrane region" description="Helical" evidence="1">
    <location>
        <begin position="18"/>
        <end position="36"/>
    </location>
</feature>
<accession>A0A7S7NNA2</accession>
<keyword evidence="1" id="KW-1133">Transmembrane helix</keyword>
<dbReference type="RefSeq" id="WP_194448432.1">
    <property type="nucleotide sequence ID" value="NZ_CP063849.1"/>
</dbReference>
<keyword evidence="1" id="KW-0472">Membrane</keyword>
<evidence type="ECO:0000313" key="3">
    <source>
        <dbReference type="Proteomes" id="UP000593892"/>
    </source>
</evidence>
<gene>
    <name evidence="2" type="ORF">IRI77_28860</name>
</gene>
<protein>
    <submittedName>
        <fullName evidence="2">Uncharacterized protein</fullName>
    </submittedName>
</protein>
<dbReference type="KEGG" id="pfer:IRI77_28860"/>
<keyword evidence="1" id="KW-0812">Transmembrane</keyword>
<proteinExistence type="predicted"/>
<organism evidence="2 3">
    <name type="scientific">Paludibaculum fermentans</name>
    <dbReference type="NCBI Taxonomy" id="1473598"/>
    <lineage>
        <taxon>Bacteria</taxon>
        <taxon>Pseudomonadati</taxon>
        <taxon>Acidobacteriota</taxon>
        <taxon>Terriglobia</taxon>
        <taxon>Bryobacterales</taxon>
        <taxon>Bryobacteraceae</taxon>
        <taxon>Paludibaculum</taxon>
    </lineage>
</organism>
<sequence>MSALLFAARGRALKLRDLTFVTAGSALGTGLVTAFVNPLQVWSLSLATGGGALLGATAEYVVSRFLPKLRQSAFVLRAGNVFSFLLLAMASGLGGGFVLMYLEAHDYLDLACSSGAEGAALGVPIVVIAGALLCGFLFPRPLNLTHLMATGSCSLVAGGTVAYFLSGGQIVVSLGVALVVALCAMQEPAKE</sequence>
<evidence type="ECO:0000313" key="2">
    <source>
        <dbReference type="EMBL" id="QOY86763.1"/>
    </source>
</evidence>
<feature type="transmembrane region" description="Helical" evidence="1">
    <location>
        <begin position="119"/>
        <end position="138"/>
    </location>
</feature>
<dbReference type="Proteomes" id="UP000593892">
    <property type="component" value="Chromosome"/>
</dbReference>
<keyword evidence="3" id="KW-1185">Reference proteome</keyword>
<feature type="transmembrane region" description="Helical" evidence="1">
    <location>
        <begin position="74"/>
        <end position="99"/>
    </location>
</feature>
<evidence type="ECO:0000256" key="1">
    <source>
        <dbReference type="SAM" id="Phobius"/>
    </source>
</evidence>
<feature type="transmembrane region" description="Helical" evidence="1">
    <location>
        <begin position="170"/>
        <end position="189"/>
    </location>
</feature>
<feature type="transmembrane region" description="Helical" evidence="1">
    <location>
        <begin position="42"/>
        <end position="62"/>
    </location>
</feature>
<dbReference type="AlphaFoldDB" id="A0A7S7NNA2"/>
<reference evidence="2 3" key="1">
    <citation type="submission" date="2020-10" db="EMBL/GenBank/DDBJ databases">
        <title>Complete genome sequence of Paludibaculum fermentans P105T, a facultatively anaerobic acidobacterium capable of dissimilatory Fe(III) reduction.</title>
        <authorList>
            <person name="Dedysh S.N."/>
            <person name="Beletsky A.V."/>
            <person name="Kulichevskaya I.S."/>
            <person name="Mardanov A.V."/>
            <person name="Ravin N.V."/>
        </authorList>
    </citation>
    <scope>NUCLEOTIDE SEQUENCE [LARGE SCALE GENOMIC DNA]</scope>
    <source>
        <strain evidence="2 3">P105</strain>
    </source>
</reference>